<evidence type="ECO:0000313" key="2">
    <source>
        <dbReference type="Proteomes" id="UP000265520"/>
    </source>
</evidence>
<feature type="non-terminal residue" evidence="1">
    <location>
        <position position="1"/>
    </location>
</feature>
<proteinExistence type="predicted"/>
<dbReference type="Proteomes" id="UP000265520">
    <property type="component" value="Unassembled WGS sequence"/>
</dbReference>
<accession>A0A392SYB1</accession>
<sequence>SFSYGCKNHGVTIALWDLASWHYATLKHKKKPYVPSQLGRDIMRSTIAEHSAG</sequence>
<name>A0A392SYB1_9FABA</name>
<keyword evidence="2" id="KW-1185">Reference proteome</keyword>
<organism evidence="1 2">
    <name type="scientific">Trifolium medium</name>
    <dbReference type="NCBI Taxonomy" id="97028"/>
    <lineage>
        <taxon>Eukaryota</taxon>
        <taxon>Viridiplantae</taxon>
        <taxon>Streptophyta</taxon>
        <taxon>Embryophyta</taxon>
        <taxon>Tracheophyta</taxon>
        <taxon>Spermatophyta</taxon>
        <taxon>Magnoliopsida</taxon>
        <taxon>eudicotyledons</taxon>
        <taxon>Gunneridae</taxon>
        <taxon>Pentapetalae</taxon>
        <taxon>rosids</taxon>
        <taxon>fabids</taxon>
        <taxon>Fabales</taxon>
        <taxon>Fabaceae</taxon>
        <taxon>Papilionoideae</taxon>
        <taxon>50 kb inversion clade</taxon>
        <taxon>NPAAA clade</taxon>
        <taxon>Hologalegina</taxon>
        <taxon>IRL clade</taxon>
        <taxon>Trifolieae</taxon>
        <taxon>Trifolium</taxon>
    </lineage>
</organism>
<reference evidence="1 2" key="1">
    <citation type="journal article" date="2018" name="Front. Plant Sci.">
        <title>Red Clover (Trifolium pratense) and Zigzag Clover (T. medium) - A Picture of Genomic Similarities and Differences.</title>
        <authorList>
            <person name="Dluhosova J."/>
            <person name="Istvanek J."/>
            <person name="Nedelnik J."/>
            <person name="Repkova J."/>
        </authorList>
    </citation>
    <scope>NUCLEOTIDE SEQUENCE [LARGE SCALE GENOMIC DNA]</scope>
    <source>
        <strain evidence="2">cv. 10/8</strain>
        <tissue evidence="1">Leaf</tissue>
    </source>
</reference>
<dbReference type="EMBL" id="LXQA010456918">
    <property type="protein sequence ID" value="MCI53045.1"/>
    <property type="molecule type" value="Genomic_DNA"/>
</dbReference>
<dbReference type="AlphaFoldDB" id="A0A392SYB1"/>
<comment type="caution">
    <text evidence="1">The sequence shown here is derived from an EMBL/GenBank/DDBJ whole genome shotgun (WGS) entry which is preliminary data.</text>
</comment>
<protein>
    <submittedName>
        <fullName evidence="1">Uncharacterized protein</fullName>
    </submittedName>
</protein>
<evidence type="ECO:0000313" key="1">
    <source>
        <dbReference type="EMBL" id="MCI53045.1"/>
    </source>
</evidence>